<organism evidence="1 2">
    <name type="scientific">Sphingomonas hengshuiensis</name>
    <dbReference type="NCBI Taxonomy" id="1609977"/>
    <lineage>
        <taxon>Bacteria</taxon>
        <taxon>Pseudomonadati</taxon>
        <taxon>Pseudomonadota</taxon>
        <taxon>Alphaproteobacteria</taxon>
        <taxon>Sphingomonadales</taxon>
        <taxon>Sphingomonadaceae</taxon>
        <taxon>Sphingomonas</taxon>
    </lineage>
</organism>
<sequence length="350" mass="39339">MITDLPTSDDLNGSARALLNMAWETALGVFRLLERTQVETWDDDGSVREEYHASRQPALRHALVMVHQAQELGLKARVAAVSPYLLLVGEPRLWPSGADRRPTSFEEFRTLDAADLVRVHNTVCDTPLDANFTRLFEEGRRARNKIVHLGGHRIVSDARDILILILDTHAALFPEVRWAAARMDHELNDGYAIAGGADVETGLLNDFELLQKVVAPRYIRQHFGFDKRRRAFMCLSCSSDQLDWEAGSRFAQLLDGREDQLFCAVCAVTRTVLRESCGVDGCRCDVLAEDDYKWGTCLHCNQVNDAREPIRRSCPWWWCRSTVAKLTGRALPTSAVAAGQLRGWSSEIFG</sequence>
<dbReference type="RefSeq" id="WP_044332618.1">
    <property type="nucleotide sequence ID" value="NZ_CP010836.1"/>
</dbReference>
<reference evidence="1 2" key="2">
    <citation type="submission" date="2015-02" db="EMBL/GenBank/DDBJ databases">
        <title>The complete genome of Sphingomonas hengshuiensis sp. WHSC-8 isolated from soil of Hengshui Lake.</title>
        <authorList>
            <person name="Wei S."/>
            <person name="Guo J."/>
            <person name="Su C."/>
            <person name="Wu R."/>
            <person name="Zhang Z."/>
            <person name="Liang K."/>
            <person name="Li H."/>
            <person name="Wang T."/>
            <person name="Liu H."/>
            <person name="Zhang C."/>
            <person name="Li Z."/>
            <person name="Wang Q."/>
            <person name="Meng J."/>
        </authorList>
    </citation>
    <scope>NUCLEOTIDE SEQUENCE [LARGE SCALE GENOMIC DNA]</scope>
    <source>
        <strain evidence="1 2">WHSC-8</strain>
    </source>
</reference>
<accession>A0A7U4J921</accession>
<gene>
    <name evidence="1" type="ORF">TS85_12700</name>
</gene>
<evidence type="ECO:0000313" key="1">
    <source>
        <dbReference type="EMBL" id="AJP72458.1"/>
    </source>
</evidence>
<evidence type="ECO:0000313" key="2">
    <source>
        <dbReference type="Proteomes" id="UP000032300"/>
    </source>
</evidence>
<dbReference type="Proteomes" id="UP000032300">
    <property type="component" value="Chromosome"/>
</dbReference>
<reference evidence="1 2" key="1">
    <citation type="journal article" date="2015" name="Int. J. Syst. Evol. Microbiol.">
        <title>Sphingomonas hengshuiensis sp. nov., isolated from lake wetland.</title>
        <authorList>
            <person name="Wei S."/>
            <person name="Wang T."/>
            <person name="Liu H."/>
            <person name="Zhang C."/>
            <person name="Guo J."/>
            <person name="Wang Q."/>
            <person name="Liang K."/>
            <person name="Zhang Z."/>
        </authorList>
    </citation>
    <scope>NUCLEOTIDE SEQUENCE [LARGE SCALE GENOMIC DNA]</scope>
    <source>
        <strain evidence="1 2">WHSC-8</strain>
    </source>
</reference>
<dbReference type="OrthoDB" id="1234180at2"/>
<dbReference type="EMBL" id="CP010836">
    <property type="protein sequence ID" value="AJP72458.1"/>
    <property type="molecule type" value="Genomic_DNA"/>
</dbReference>
<proteinExistence type="predicted"/>
<protein>
    <submittedName>
        <fullName evidence="1">Uncharacterized protein</fullName>
    </submittedName>
</protein>
<dbReference type="AlphaFoldDB" id="A0A7U4J921"/>
<name>A0A7U4J921_9SPHN</name>
<dbReference type="KEGG" id="sphi:TS85_12700"/>
<keyword evidence="2" id="KW-1185">Reference proteome</keyword>